<sequence>MSIDDNLDFDLSTERSHAPEKFEMREYEEKENDPEIVGNGRIKKRYERLSERRDSDSEDDSDAHPEESDDENGHLDKTQDLMEPSNQADDSDNEAPIRSLAPSGISIDNNFDFDPPSERLHISEETEMREDDEKDDPEITENAAVKTQRS</sequence>
<dbReference type="Proteomes" id="UP000008068">
    <property type="component" value="Unassembled WGS sequence"/>
</dbReference>
<dbReference type="InParanoid" id="G0MFW4"/>
<feature type="region of interest" description="Disordered" evidence="1">
    <location>
        <begin position="1"/>
        <end position="150"/>
    </location>
</feature>
<proteinExistence type="predicted"/>
<evidence type="ECO:0000313" key="2">
    <source>
        <dbReference type="EMBL" id="EGT54148.1"/>
    </source>
</evidence>
<dbReference type="AlphaFoldDB" id="G0MFW4"/>
<dbReference type="EMBL" id="GL379792">
    <property type="protein sequence ID" value="EGT54148.1"/>
    <property type="molecule type" value="Genomic_DNA"/>
</dbReference>
<gene>
    <name evidence="2" type="ORF">CAEBREN_06741</name>
</gene>
<dbReference type="HOGENOM" id="CLU_1742194_0_0_1"/>
<feature type="compositionally biased region" description="Basic and acidic residues" evidence="1">
    <location>
        <begin position="12"/>
        <end position="28"/>
    </location>
</feature>
<protein>
    <submittedName>
        <fullName evidence="2">Uncharacterized protein</fullName>
    </submittedName>
</protein>
<feature type="compositionally biased region" description="Acidic residues" evidence="1">
    <location>
        <begin position="127"/>
        <end position="139"/>
    </location>
</feature>
<evidence type="ECO:0000313" key="3">
    <source>
        <dbReference type="Proteomes" id="UP000008068"/>
    </source>
</evidence>
<feature type="compositionally biased region" description="Basic and acidic residues" evidence="1">
    <location>
        <begin position="116"/>
        <end position="126"/>
    </location>
</feature>
<accession>G0MFW4</accession>
<organism evidence="3">
    <name type="scientific">Caenorhabditis brenneri</name>
    <name type="common">Nematode worm</name>
    <dbReference type="NCBI Taxonomy" id="135651"/>
    <lineage>
        <taxon>Eukaryota</taxon>
        <taxon>Metazoa</taxon>
        <taxon>Ecdysozoa</taxon>
        <taxon>Nematoda</taxon>
        <taxon>Chromadorea</taxon>
        <taxon>Rhabditida</taxon>
        <taxon>Rhabditina</taxon>
        <taxon>Rhabditomorpha</taxon>
        <taxon>Rhabditoidea</taxon>
        <taxon>Rhabditidae</taxon>
        <taxon>Peloderinae</taxon>
        <taxon>Caenorhabditis</taxon>
    </lineage>
</organism>
<name>G0MFW4_CAEBE</name>
<feature type="compositionally biased region" description="Basic and acidic residues" evidence="1">
    <location>
        <begin position="62"/>
        <end position="80"/>
    </location>
</feature>
<evidence type="ECO:0000256" key="1">
    <source>
        <dbReference type="SAM" id="MobiDB-lite"/>
    </source>
</evidence>
<keyword evidence="3" id="KW-1185">Reference proteome</keyword>
<reference evidence="3" key="1">
    <citation type="submission" date="2011-07" db="EMBL/GenBank/DDBJ databases">
        <authorList>
            <consortium name="Caenorhabditis brenneri Sequencing and Analysis Consortium"/>
            <person name="Wilson R.K."/>
        </authorList>
    </citation>
    <scope>NUCLEOTIDE SEQUENCE [LARGE SCALE GENOMIC DNA]</scope>
    <source>
        <strain evidence="3">PB2801</strain>
    </source>
</reference>